<name>A0ABU4R784_9FLAO</name>
<dbReference type="PANTHER" id="PTHR34047">
    <property type="entry name" value="NUCLEAR INTRON MATURASE 1, MITOCHONDRIAL-RELATED"/>
    <property type="match status" value="1"/>
</dbReference>
<evidence type="ECO:0000313" key="3">
    <source>
        <dbReference type="EMBL" id="MDX6187893.1"/>
    </source>
</evidence>
<dbReference type="RefSeq" id="WP_230002683.1">
    <property type="nucleotide sequence ID" value="NZ_CP087134.1"/>
</dbReference>
<reference evidence="3 4" key="1">
    <citation type="submission" date="2023-11" db="EMBL/GenBank/DDBJ databases">
        <title>Unpublished Manusciprt.</title>
        <authorList>
            <person name="Saticioglu I.B."/>
            <person name="Ay H."/>
            <person name="Ajmi N."/>
            <person name="Altun S."/>
            <person name="Duman M."/>
        </authorList>
    </citation>
    <scope>NUCLEOTIDE SEQUENCE [LARGE SCALE GENOMIC DNA]</scope>
    <source>
        <strain evidence="3 4">Fl-318</strain>
    </source>
</reference>
<dbReference type="Pfam" id="PF00078">
    <property type="entry name" value="RVT_1"/>
    <property type="match status" value="1"/>
</dbReference>
<proteinExistence type="inferred from homology"/>
<evidence type="ECO:0000256" key="1">
    <source>
        <dbReference type="ARBA" id="ARBA00034120"/>
    </source>
</evidence>
<gene>
    <name evidence="3" type="ORF">SGQ83_00895</name>
</gene>
<comment type="caution">
    <text evidence="3">The sequence shown here is derived from an EMBL/GenBank/DDBJ whole genome shotgun (WGS) entry which is preliminary data.</text>
</comment>
<evidence type="ECO:0000259" key="2">
    <source>
        <dbReference type="PROSITE" id="PS50878"/>
    </source>
</evidence>
<protein>
    <submittedName>
        <fullName evidence="3">Reverse transcriptase/maturase family protein</fullName>
    </submittedName>
</protein>
<dbReference type="CDD" id="cd01651">
    <property type="entry name" value="RT_G2_intron"/>
    <property type="match status" value="1"/>
</dbReference>
<comment type="similarity">
    <text evidence="1">Belongs to the bacterial reverse transcriptase family.</text>
</comment>
<dbReference type="SUPFAM" id="SSF56672">
    <property type="entry name" value="DNA/RNA polymerases"/>
    <property type="match status" value="1"/>
</dbReference>
<keyword evidence="3" id="KW-0695">RNA-directed DNA polymerase</keyword>
<dbReference type="SUPFAM" id="SSF50494">
    <property type="entry name" value="Trypsin-like serine proteases"/>
    <property type="match status" value="1"/>
</dbReference>
<evidence type="ECO:0000313" key="4">
    <source>
        <dbReference type="Proteomes" id="UP001273350"/>
    </source>
</evidence>
<dbReference type="InterPro" id="IPR043502">
    <property type="entry name" value="DNA/RNA_pol_sf"/>
</dbReference>
<dbReference type="InterPro" id="IPR000477">
    <property type="entry name" value="RT_dom"/>
</dbReference>
<dbReference type="InterPro" id="IPR051083">
    <property type="entry name" value="GrpII_Intron_Splice-Mob/Def"/>
</dbReference>
<dbReference type="Proteomes" id="UP001273350">
    <property type="component" value="Unassembled WGS sequence"/>
</dbReference>
<dbReference type="PANTHER" id="PTHR34047:SF8">
    <property type="entry name" value="PROTEIN YKFC"/>
    <property type="match status" value="1"/>
</dbReference>
<keyword evidence="3" id="KW-0548">Nucleotidyltransferase</keyword>
<dbReference type="PROSITE" id="PS50878">
    <property type="entry name" value="RT_POL"/>
    <property type="match status" value="1"/>
</dbReference>
<keyword evidence="3" id="KW-0808">Transferase</keyword>
<dbReference type="EMBL" id="JAWXVI010000001">
    <property type="protein sequence ID" value="MDX6187893.1"/>
    <property type="molecule type" value="Genomic_DNA"/>
</dbReference>
<feature type="domain" description="Reverse transcriptase" evidence="2">
    <location>
        <begin position="303"/>
        <end position="558"/>
    </location>
</feature>
<keyword evidence="4" id="KW-1185">Reference proteome</keyword>
<organism evidence="3 4">
    <name type="scientific">Flavobacterium cupriresistens</name>
    <dbReference type="NCBI Taxonomy" id="2893885"/>
    <lineage>
        <taxon>Bacteria</taxon>
        <taxon>Pseudomonadati</taxon>
        <taxon>Bacteroidota</taxon>
        <taxon>Flavobacteriia</taxon>
        <taxon>Flavobacteriales</taxon>
        <taxon>Flavobacteriaceae</taxon>
        <taxon>Flavobacterium</taxon>
    </lineage>
</organism>
<accession>A0ABU4R784</accession>
<sequence>MYSLNQHQEELLKSVTVKIAATFKKETKKTLGTGILYKTSKKSKINYVFTALHCVFGKRLKEDFPDKNSVHEIEINQQDENGDFKLLGKISTDKIIPIYEYDIAILLIDFNIDDCKEFILGNINNNRYFDSYGYPNFANGNAQNFSFKRKVNPVKSKDLNIECLSNVYAENSHEKISGFSGSGLFYRNRSVLVGLITEITDESGFANSFTAKKMEAKLLNYYIEKYDSALEKIRSTDEIQKIGINQDGSLINYESIVVNGIELNIWRAFKRLRNDLRDDWFQDPLNFKFILSKKFFLERINESLNSLEKVYVPTAIAKHFTIPKSGYSTRPSIEVSFIDRIIYQAYVDILAENLDISLDNKVYSFRYNSGKGSATYMYHYSIEQWKKYIYQTKFVLNNDKPFLVVADITNFFENINIKTLIDYIKELIHDYDNYTLEKKNNLYKIVENLKQLVVKWNDKLVNSEFGIPQNRDASSFLANLFLNKLDNTMIDSNRHSYYYRYMDDIRIVCQTKSEAIKAIYDLSVAMRDLGLNLNSSKTKILDYREDVFTIDEYLPESLIEIEQINSLLSTKRRRDVQKAVYITFRLFKSTINNKSDEDYLKRRKLGFCIEKLQQFARTPGLKDIINFKEVVDYVLNELENQPWLTTNFIKLLRAIDKTYYKRENFEVLEDIILDKYKNIYQGQTYYLWMFLSYNNFVSQRLITYAANIIKNTNQENQADTAGAFLYLASVDWRRYKTIMLKSINNGNLAENYFLQRNALIALRMVNPSEIRDENILGDLKDFHQKLYKEQKEVFVSDLPSLKYSNIIRDTPNLISL</sequence>
<dbReference type="GO" id="GO:0003964">
    <property type="term" value="F:RNA-directed DNA polymerase activity"/>
    <property type="evidence" value="ECO:0007669"/>
    <property type="project" value="UniProtKB-KW"/>
</dbReference>
<dbReference type="InterPro" id="IPR009003">
    <property type="entry name" value="Peptidase_S1_PA"/>
</dbReference>